<reference evidence="1 2" key="2">
    <citation type="journal article" date="2022" name="Mol. Ecol. Resour.">
        <title>The genomes of chicory, endive, great burdock and yacon provide insights into Asteraceae paleo-polyploidization history and plant inulin production.</title>
        <authorList>
            <person name="Fan W."/>
            <person name="Wang S."/>
            <person name="Wang H."/>
            <person name="Wang A."/>
            <person name="Jiang F."/>
            <person name="Liu H."/>
            <person name="Zhao H."/>
            <person name="Xu D."/>
            <person name="Zhang Y."/>
        </authorList>
    </citation>
    <scope>NUCLEOTIDE SEQUENCE [LARGE SCALE GENOMIC DNA]</scope>
    <source>
        <strain evidence="2">cv. Punajuju</strain>
        <tissue evidence="1">Leaves</tissue>
    </source>
</reference>
<dbReference type="EMBL" id="CM042017">
    <property type="protein sequence ID" value="KAI3689991.1"/>
    <property type="molecule type" value="Genomic_DNA"/>
</dbReference>
<accession>A0ACB8YX22</accession>
<evidence type="ECO:0000313" key="2">
    <source>
        <dbReference type="Proteomes" id="UP001055811"/>
    </source>
</evidence>
<name>A0ACB8YX22_CICIN</name>
<sequence length="237" mass="26449">MKLSFSVSSSKNSSKPSKSPFCSSQDEDDQSPTKEFVTEFDPSKTLADSNSKRTIVIPPIPNQWNPQKQMMNIDLPVKSNDPNLEFEVDPNSTVESINSNITYGLNLRAKKDCRSDQKVDRSESLSSIDRLMLMKLRNDLRSLPDDTGLAEFDDISVDEFAPALLKGYGWYEGRGIGKNAKEDVKVVQFTKRTAKEGLGFIRTSDDDHRTKNGGKKSEVGSKDCLNQAQKSMALSLR</sequence>
<evidence type="ECO:0000313" key="1">
    <source>
        <dbReference type="EMBL" id="KAI3689991.1"/>
    </source>
</evidence>
<proteinExistence type="predicted"/>
<protein>
    <submittedName>
        <fullName evidence="1">Uncharacterized protein</fullName>
    </submittedName>
</protein>
<comment type="caution">
    <text evidence="1">The sequence shown here is derived from an EMBL/GenBank/DDBJ whole genome shotgun (WGS) entry which is preliminary data.</text>
</comment>
<gene>
    <name evidence="1" type="ORF">L2E82_47965</name>
</gene>
<keyword evidence="2" id="KW-1185">Reference proteome</keyword>
<organism evidence="1 2">
    <name type="scientific">Cichorium intybus</name>
    <name type="common">Chicory</name>
    <dbReference type="NCBI Taxonomy" id="13427"/>
    <lineage>
        <taxon>Eukaryota</taxon>
        <taxon>Viridiplantae</taxon>
        <taxon>Streptophyta</taxon>
        <taxon>Embryophyta</taxon>
        <taxon>Tracheophyta</taxon>
        <taxon>Spermatophyta</taxon>
        <taxon>Magnoliopsida</taxon>
        <taxon>eudicotyledons</taxon>
        <taxon>Gunneridae</taxon>
        <taxon>Pentapetalae</taxon>
        <taxon>asterids</taxon>
        <taxon>campanulids</taxon>
        <taxon>Asterales</taxon>
        <taxon>Asteraceae</taxon>
        <taxon>Cichorioideae</taxon>
        <taxon>Cichorieae</taxon>
        <taxon>Cichoriinae</taxon>
        <taxon>Cichorium</taxon>
    </lineage>
</organism>
<dbReference type="Proteomes" id="UP001055811">
    <property type="component" value="Linkage Group LG09"/>
</dbReference>
<reference evidence="2" key="1">
    <citation type="journal article" date="2022" name="Mol. Ecol. Resour.">
        <title>The genomes of chicory, endive, great burdock and yacon provide insights into Asteraceae palaeo-polyploidization history and plant inulin production.</title>
        <authorList>
            <person name="Fan W."/>
            <person name="Wang S."/>
            <person name="Wang H."/>
            <person name="Wang A."/>
            <person name="Jiang F."/>
            <person name="Liu H."/>
            <person name="Zhao H."/>
            <person name="Xu D."/>
            <person name="Zhang Y."/>
        </authorList>
    </citation>
    <scope>NUCLEOTIDE SEQUENCE [LARGE SCALE GENOMIC DNA]</scope>
    <source>
        <strain evidence="2">cv. Punajuju</strain>
    </source>
</reference>